<proteinExistence type="inferred from homology"/>
<evidence type="ECO:0000313" key="10">
    <source>
        <dbReference type="Proteomes" id="UP000009229"/>
    </source>
</evidence>
<evidence type="ECO:0000256" key="8">
    <source>
        <dbReference type="SAM" id="Phobius"/>
    </source>
</evidence>
<feature type="transmembrane region" description="Helical" evidence="8">
    <location>
        <begin position="181"/>
        <end position="202"/>
    </location>
</feature>
<keyword evidence="6 8" id="KW-1133">Transmembrane helix</keyword>
<evidence type="ECO:0000256" key="6">
    <source>
        <dbReference type="ARBA" id="ARBA00022989"/>
    </source>
</evidence>
<comment type="similarity">
    <text evidence="2">Belongs to the ZIP transporter (TC 2.A.5) family.</text>
</comment>
<evidence type="ECO:0000256" key="7">
    <source>
        <dbReference type="ARBA" id="ARBA00023136"/>
    </source>
</evidence>
<evidence type="ECO:0000256" key="3">
    <source>
        <dbReference type="ARBA" id="ARBA00022475"/>
    </source>
</evidence>
<dbReference type="GO" id="GO:0005886">
    <property type="term" value="C:plasma membrane"/>
    <property type="evidence" value="ECO:0007669"/>
    <property type="project" value="UniProtKB-SubCell"/>
</dbReference>
<name>A0AAU8PVX1_DESK7</name>
<dbReference type="KEGG" id="dku:Desku_0085"/>
<dbReference type="GO" id="GO:0005385">
    <property type="term" value="F:zinc ion transmembrane transporter activity"/>
    <property type="evidence" value="ECO:0007669"/>
    <property type="project" value="TreeGrafter"/>
</dbReference>
<evidence type="ECO:0000313" key="9">
    <source>
        <dbReference type="EMBL" id="AEG13733.1"/>
    </source>
</evidence>
<evidence type="ECO:0000256" key="2">
    <source>
        <dbReference type="ARBA" id="ARBA00006939"/>
    </source>
</evidence>
<sequence>MTAAARIIKLHPGNQIWQVNILASVLLMALFAGLSTCLGAMLVLIWGRLGRRSFSLFSGLAAGVMLAVVLLDLIPASLRYGSATQGVLGFTAGVLLMVALDLFLNSESPVGKHDYTYLKMGYLIAAGIALHDLPEGLAIAAGFVEPGHLGPLLALAIALHNIPEGMATAAPLAAGGLSPPVVLFLNGLVSLVTPLGCWLGLLLTHTSPAFLSSLLALAAGAMAYIVKAKLLPECLRLHPPMAYLGLFGGIVLVFFLNLFF</sequence>
<evidence type="ECO:0000256" key="5">
    <source>
        <dbReference type="ARBA" id="ARBA00022833"/>
    </source>
</evidence>
<keyword evidence="5" id="KW-0862">Zinc</keyword>
<keyword evidence="3" id="KW-1003">Cell membrane</keyword>
<feature type="transmembrane region" description="Helical" evidence="8">
    <location>
        <begin position="241"/>
        <end position="259"/>
    </location>
</feature>
<protein>
    <submittedName>
        <fullName evidence="9">Zinc/iron permease</fullName>
    </submittedName>
</protein>
<dbReference type="EMBL" id="CP002770">
    <property type="protein sequence ID" value="AEG13733.1"/>
    <property type="molecule type" value="Genomic_DNA"/>
</dbReference>
<feature type="transmembrane region" description="Helical" evidence="8">
    <location>
        <begin position="86"/>
        <end position="104"/>
    </location>
</feature>
<feature type="transmembrane region" description="Helical" evidence="8">
    <location>
        <begin position="209"/>
        <end position="226"/>
    </location>
</feature>
<reference evidence="10" key="1">
    <citation type="submission" date="2011-05" db="EMBL/GenBank/DDBJ databases">
        <title>Complete sequence of Desulfotomaculum kuznetsovii DSM 6115.</title>
        <authorList>
            <person name="Lucas S."/>
            <person name="Han J."/>
            <person name="Lapidus A."/>
            <person name="Cheng J.-F."/>
            <person name="Goodwin L."/>
            <person name="Pitluck S."/>
            <person name="Peters L."/>
            <person name="Mikhailova N."/>
            <person name="Lu M."/>
            <person name="Saunders E."/>
            <person name="Han C."/>
            <person name="Tapia R."/>
            <person name="Land M."/>
            <person name="Hauser L."/>
            <person name="Kyrpides N."/>
            <person name="Ivanova N."/>
            <person name="Pagani I."/>
            <person name="Nazina T."/>
            <person name="Ivanova A."/>
            <person name="Parshina S."/>
            <person name="Kuever J."/>
            <person name="Muyzer G."/>
            <person name="Plugge C."/>
            <person name="Stams A."/>
            <person name="Woyke T."/>
        </authorList>
    </citation>
    <scope>NUCLEOTIDE SEQUENCE [LARGE SCALE GENOMIC DNA]</scope>
    <source>
        <strain evidence="10">DSM 6115 / VKM B-1805 / 17</strain>
    </source>
</reference>
<evidence type="ECO:0000256" key="1">
    <source>
        <dbReference type="ARBA" id="ARBA00004651"/>
    </source>
</evidence>
<dbReference type="InterPro" id="IPR003689">
    <property type="entry name" value="ZIP"/>
</dbReference>
<evidence type="ECO:0000256" key="4">
    <source>
        <dbReference type="ARBA" id="ARBA00022692"/>
    </source>
</evidence>
<keyword evidence="4 8" id="KW-0812">Transmembrane</keyword>
<accession>A0AAU8PVX1</accession>
<keyword evidence="7 8" id="KW-0472">Membrane</keyword>
<dbReference type="PANTHER" id="PTHR11040:SF211">
    <property type="entry name" value="ZINC TRANSPORTER ZIP11"/>
    <property type="match status" value="1"/>
</dbReference>
<comment type="subcellular location">
    <subcellularLocation>
        <location evidence="1">Cell membrane</location>
        <topology evidence="1">Multi-pass membrane protein</topology>
    </subcellularLocation>
</comment>
<dbReference type="Pfam" id="PF02535">
    <property type="entry name" value="Zip"/>
    <property type="match status" value="1"/>
</dbReference>
<dbReference type="Proteomes" id="UP000009229">
    <property type="component" value="Chromosome"/>
</dbReference>
<organism evidence="9 10">
    <name type="scientific">Desulfofundulus kuznetsovii (strain DSM 6115 / VKM B-1805 / 17)</name>
    <name type="common">Desulfotomaculum kuznetsovii</name>
    <dbReference type="NCBI Taxonomy" id="760568"/>
    <lineage>
        <taxon>Bacteria</taxon>
        <taxon>Bacillati</taxon>
        <taxon>Bacillota</taxon>
        <taxon>Clostridia</taxon>
        <taxon>Eubacteriales</taxon>
        <taxon>Peptococcaceae</taxon>
        <taxon>Desulfofundulus</taxon>
    </lineage>
</organism>
<dbReference type="PANTHER" id="PTHR11040">
    <property type="entry name" value="ZINC/IRON TRANSPORTER"/>
    <property type="match status" value="1"/>
</dbReference>
<gene>
    <name evidence="9" type="ordered locus">Desku_0085</name>
</gene>
<dbReference type="AlphaFoldDB" id="A0AAU8PVX1"/>
<keyword evidence="10" id="KW-1185">Reference proteome</keyword>
<feature type="transmembrane region" description="Helical" evidence="8">
    <location>
        <begin position="21"/>
        <end position="47"/>
    </location>
</feature>
<feature type="transmembrane region" description="Helical" evidence="8">
    <location>
        <begin position="53"/>
        <end position="74"/>
    </location>
</feature>